<protein>
    <recommendedName>
        <fullName evidence="1">arginine kinase</fullName>
        <ecNumber evidence="1">2.7.3.3</ecNumber>
    </recommendedName>
</protein>
<dbReference type="OrthoDB" id="430219at2759"/>
<dbReference type="InterPro" id="IPR022414">
    <property type="entry name" value="ATP-guanido_PTrfase_cat"/>
</dbReference>
<dbReference type="EC" id="2.7.3.3" evidence="1"/>
<keyword evidence="3 6" id="KW-0547">Nucleotide-binding</keyword>
<comment type="caution">
    <text evidence="6">Lacks conserved residue(s) required for the propagation of feature annotation.</text>
</comment>
<keyword evidence="2 6" id="KW-0808">Transferase</keyword>
<dbReference type="GO" id="GO:0004054">
    <property type="term" value="F:arginine kinase activity"/>
    <property type="evidence" value="ECO:0007669"/>
    <property type="project" value="UniProtKB-EC"/>
</dbReference>
<proteinExistence type="inferred from homology"/>
<dbReference type="STRING" id="51031.W2TS15"/>
<evidence type="ECO:0000256" key="6">
    <source>
        <dbReference type="PROSITE-ProRule" id="PRU00843"/>
    </source>
</evidence>
<comment type="similarity">
    <text evidence="6">Belongs to the ATP:guanido phosphotransferase family.</text>
</comment>
<sequence length="57" mass="6352">MCDKLNLQVRGIHGEHTESDGGVYDISNKARLGLSEYQAVKQMYDGVKELIAAEEKL</sequence>
<dbReference type="SUPFAM" id="SSF55931">
    <property type="entry name" value="Glutamine synthetase/guanido kinase"/>
    <property type="match status" value="1"/>
</dbReference>
<evidence type="ECO:0000256" key="3">
    <source>
        <dbReference type="ARBA" id="ARBA00022741"/>
    </source>
</evidence>
<evidence type="ECO:0000256" key="4">
    <source>
        <dbReference type="ARBA" id="ARBA00022777"/>
    </source>
</evidence>
<dbReference type="GO" id="GO:0005524">
    <property type="term" value="F:ATP binding"/>
    <property type="evidence" value="ECO:0007669"/>
    <property type="project" value="UniProtKB-UniRule"/>
</dbReference>
<dbReference type="GO" id="GO:0046314">
    <property type="term" value="P:phosphocreatine biosynthetic process"/>
    <property type="evidence" value="ECO:0007669"/>
    <property type="project" value="InterPro"/>
</dbReference>
<reference evidence="9" key="1">
    <citation type="journal article" date="2014" name="Nat. Genet.">
        <title>Genome of the human hookworm Necator americanus.</title>
        <authorList>
            <person name="Tang Y.T."/>
            <person name="Gao X."/>
            <person name="Rosa B.A."/>
            <person name="Abubucker S."/>
            <person name="Hallsworth-Pepin K."/>
            <person name="Martin J."/>
            <person name="Tyagi R."/>
            <person name="Heizer E."/>
            <person name="Zhang X."/>
            <person name="Bhonagiri-Palsikar V."/>
            <person name="Minx P."/>
            <person name="Warren W.C."/>
            <person name="Wang Q."/>
            <person name="Zhan B."/>
            <person name="Hotez P.J."/>
            <person name="Sternberg P.W."/>
            <person name="Dougall A."/>
            <person name="Gaze S.T."/>
            <person name="Mulvenna J."/>
            <person name="Sotillo J."/>
            <person name="Ranganathan S."/>
            <person name="Rabelo E.M."/>
            <person name="Wilson R.K."/>
            <person name="Felgner P.L."/>
            <person name="Bethony J."/>
            <person name="Hawdon J.M."/>
            <person name="Gasser R.B."/>
            <person name="Loukas A."/>
            <person name="Mitreva M."/>
        </authorList>
    </citation>
    <scope>NUCLEOTIDE SEQUENCE [LARGE SCALE GENOMIC DNA]</scope>
</reference>
<dbReference type="GO" id="GO:0005615">
    <property type="term" value="C:extracellular space"/>
    <property type="evidence" value="ECO:0007669"/>
    <property type="project" value="TreeGrafter"/>
</dbReference>
<dbReference type="Proteomes" id="UP000053676">
    <property type="component" value="Unassembled WGS sequence"/>
</dbReference>
<dbReference type="GO" id="GO:0004111">
    <property type="term" value="F:creatine kinase activity"/>
    <property type="evidence" value="ECO:0007669"/>
    <property type="project" value="InterPro"/>
</dbReference>
<evidence type="ECO:0000313" key="8">
    <source>
        <dbReference type="EMBL" id="ETN84618.1"/>
    </source>
</evidence>
<evidence type="ECO:0000259" key="7">
    <source>
        <dbReference type="PROSITE" id="PS51510"/>
    </source>
</evidence>
<accession>W2TS15</accession>
<keyword evidence="4 6" id="KW-0418">Kinase</keyword>
<feature type="domain" description="Phosphagen kinase C-terminal" evidence="7">
    <location>
        <begin position="1"/>
        <end position="57"/>
    </location>
</feature>
<dbReference type="InterPro" id="IPR000749">
    <property type="entry name" value="ATP-guanido_PTrfase"/>
</dbReference>
<dbReference type="Gene3D" id="3.30.590.10">
    <property type="entry name" value="Glutamine synthetase/guanido kinase, catalytic domain"/>
    <property type="match status" value="1"/>
</dbReference>
<evidence type="ECO:0000256" key="5">
    <source>
        <dbReference type="ARBA" id="ARBA00022840"/>
    </source>
</evidence>
<keyword evidence="9" id="KW-1185">Reference proteome</keyword>
<gene>
    <name evidence="8" type="ORF">NECAME_17073</name>
</gene>
<feature type="binding site" evidence="6">
    <location>
        <begin position="10"/>
        <end position="15"/>
    </location>
    <ligand>
        <name>ATP</name>
        <dbReference type="ChEBI" id="CHEBI:30616"/>
    </ligand>
</feature>
<dbReference type="PROSITE" id="PS51510">
    <property type="entry name" value="PHOSPHAGEN_KINASE_C"/>
    <property type="match status" value="1"/>
</dbReference>
<dbReference type="EMBL" id="KI657911">
    <property type="protein sequence ID" value="ETN84618.1"/>
    <property type="molecule type" value="Genomic_DNA"/>
</dbReference>
<evidence type="ECO:0000313" key="9">
    <source>
        <dbReference type="Proteomes" id="UP000053676"/>
    </source>
</evidence>
<organism evidence="8 9">
    <name type="scientific">Necator americanus</name>
    <name type="common">Human hookworm</name>
    <dbReference type="NCBI Taxonomy" id="51031"/>
    <lineage>
        <taxon>Eukaryota</taxon>
        <taxon>Metazoa</taxon>
        <taxon>Ecdysozoa</taxon>
        <taxon>Nematoda</taxon>
        <taxon>Chromadorea</taxon>
        <taxon>Rhabditida</taxon>
        <taxon>Rhabditina</taxon>
        <taxon>Rhabditomorpha</taxon>
        <taxon>Strongyloidea</taxon>
        <taxon>Ancylostomatidae</taxon>
        <taxon>Bunostominae</taxon>
        <taxon>Necator</taxon>
    </lineage>
</organism>
<evidence type="ECO:0000256" key="2">
    <source>
        <dbReference type="ARBA" id="ARBA00022679"/>
    </source>
</evidence>
<dbReference type="KEGG" id="nai:NECAME_17073"/>
<dbReference type="InterPro" id="IPR014746">
    <property type="entry name" value="Gln_synth/guanido_kin_cat_dom"/>
</dbReference>
<dbReference type="OMA" id="FHGEHTE"/>
<dbReference type="PANTHER" id="PTHR11547:SF20">
    <property type="entry name" value="ARGININE KINASE"/>
    <property type="match status" value="1"/>
</dbReference>
<dbReference type="Pfam" id="PF00217">
    <property type="entry name" value="ATP-gua_Ptrans"/>
    <property type="match status" value="1"/>
</dbReference>
<evidence type="ECO:0000256" key="1">
    <source>
        <dbReference type="ARBA" id="ARBA00012230"/>
    </source>
</evidence>
<dbReference type="AlphaFoldDB" id="W2TS15"/>
<keyword evidence="5 6" id="KW-0067">ATP-binding</keyword>
<dbReference type="PANTHER" id="PTHR11547">
    <property type="entry name" value="ARGININE OR CREATINE KINASE"/>
    <property type="match status" value="1"/>
</dbReference>
<name>W2TS15_NECAM</name>